<feature type="transmembrane region" description="Helical" evidence="5">
    <location>
        <begin position="12"/>
        <end position="33"/>
    </location>
</feature>
<dbReference type="InterPro" id="IPR011701">
    <property type="entry name" value="MFS"/>
</dbReference>
<dbReference type="Proteomes" id="UP000018936">
    <property type="component" value="Unassembled WGS sequence"/>
</dbReference>
<feature type="transmembrane region" description="Helical" evidence="5">
    <location>
        <begin position="78"/>
        <end position="95"/>
    </location>
</feature>
<sequence>MDSQRKKKRTGFTIGLLFLSGGIEYAVILPTIWAYLQKLNAEPYYLGLALSAFSFAGLITGPFFGYWSDRTHRTKGSIMFANLFQIAGNFMYFVGGSKWMLLSSRLVAGVGTGAGASIFGYLTRSTTSQERSKVFAAVMACRQLFMCLVWILLQVIVMVMYYDIQPPTHPARSVPTVQRDALEDEQKPLIGHGGGQEAAAEGSCYGSTLVGPPQPSLGDECRYVPNGHLADEESAGEDKNPFHQFSSVKGESKKGLLSLNEALPDLMVVVFSFQNICGRKWWFSSPPSSLLSSIKRRWRSILASWETFQRSFSSTMMESRKPFSKTTSKFLSMKVKNRASITAQCTFSVLLTELVIGVFLQVLGLPFVAVSQVSLFSKVTAERTQ</sequence>
<feature type="transmembrane region" description="Helical" evidence="5">
    <location>
        <begin position="354"/>
        <end position="376"/>
    </location>
</feature>
<dbReference type="GO" id="GO:0016020">
    <property type="term" value="C:membrane"/>
    <property type="evidence" value="ECO:0007669"/>
    <property type="project" value="UniProtKB-SubCell"/>
</dbReference>
<dbReference type="SUPFAM" id="SSF103473">
    <property type="entry name" value="MFS general substrate transporter"/>
    <property type="match status" value="1"/>
</dbReference>
<dbReference type="OrthoDB" id="370281at2759"/>
<keyword evidence="7" id="KW-1185">Reference proteome</keyword>
<reference evidence="6 7" key="1">
    <citation type="journal article" date="2013" name="Proc. Natl. Acad. Sci. U.S.A.">
        <title>The king cobra genome reveals dynamic gene evolution and adaptation in the snake venom system.</title>
        <authorList>
            <person name="Vonk F.J."/>
            <person name="Casewell N.R."/>
            <person name="Henkel C.V."/>
            <person name="Heimberg A.M."/>
            <person name="Jansen H.J."/>
            <person name="McCleary R.J."/>
            <person name="Kerkkamp H.M."/>
            <person name="Vos R.A."/>
            <person name="Guerreiro I."/>
            <person name="Calvete J.J."/>
            <person name="Wuster W."/>
            <person name="Woods A.E."/>
            <person name="Logan J.M."/>
            <person name="Harrison R.A."/>
            <person name="Castoe T.A."/>
            <person name="de Koning A.P."/>
            <person name="Pollock D.D."/>
            <person name="Yandell M."/>
            <person name="Calderon D."/>
            <person name="Renjifo C."/>
            <person name="Currier R.B."/>
            <person name="Salgado D."/>
            <person name="Pla D."/>
            <person name="Sanz L."/>
            <person name="Hyder A.S."/>
            <person name="Ribeiro J.M."/>
            <person name="Arntzen J.W."/>
            <person name="van den Thillart G.E."/>
            <person name="Boetzer M."/>
            <person name="Pirovano W."/>
            <person name="Dirks R.P."/>
            <person name="Spaink H.P."/>
            <person name="Duboule D."/>
            <person name="McGlinn E."/>
            <person name="Kini R.M."/>
            <person name="Richardson M.K."/>
        </authorList>
    </citation>
    <scope>NUCLEOTIDE SEQUENCE</scope>
    <source>
        <tissue evidence="6">Blood</tissue>
    </source>
</reference>
<organism evidence="6 7">
    <name type="scientific">Ophiophagus hannah</name>
    <name type="common">King cobra</name>
    <name type="synonym">Naja hannah</name>
    <dbReference type="NCBI Taxonomy" id="8665"/>
    <lineage>
        <taxon>Eukaryota</taxon>
        <taxon>Metazoa</taxon>
        <taxon>Chordata</taxon>
        <taxon>Craniata</taxon>
        <taxon>Vertebrata</taxon>
        <taxon>Euteleostomi</taxon>
        <taxon>Lepidosauria</taxon>
        <taxon>Squamata</taxon>
        <taxon>Bifurcata</taxon>
        <taxon>Unidentata</taxon>
        <taxon>Episquamata</taxon>
        <taxon>Toxicofera</taxon>
        <taxon>Serpentes</taxon>
        <taxon>Colubroidea</taxon>
        <taxon>Elapidae</taxon>
        <taxon>Elapinae</taxon>
        <taxon>Ophiophagus</taxon>
    </lineage>
</organism>
<keyword evidence="2 5" id="KW-0812">Transmembrane</keyword>
<dbReference type="AlphaFoldDB" id="V8N6A5"/>
<dbReference type="EMBL" id="AZIM01009353">
    <property type="protein sequence ID" value="ETE57193.1"/>
    <property type="molecule type" value="Genomic_DNA"/>
</dbReference>
<dbReference type="InterPro" id="IPR051068">
    <property type="entry name" value="MFS_Domain-Containing_Protein"/>
</dbReference>
<evidence type="ECO:0000256" key="3">
    <source>
        <dbReference type="ARBA" id="ARBA00022989"/>
    </source>
</evidence>
<evidence type="ECO:0000313" key="6">
    <source>
        <dbReference type="EMBL" id="ETE57193.1"/>
    </source>
</evidence>
<dbReference type="Pfam" id="PF07690">
    <property type="entry name" value="MFS_1"/>
    <property type="match status" value="1"/>
</dbReference>
<evidence type="ECO:0000313" key="7">
    <source>
        <dbReference type="Proteomes" id="UP000018936"/>
    </source>
</evidence>
<feature type="non-terminal residue" evidence="6">
    <location>
        <position position="1"/>
    </location>
</feature>
<comment type="caution">
    <text evidence="6">The sequence shown here is derived from an EMBL/GenBank/DDBJ whole genome shotgun (WGS) entry which is preliminary data.</text>
</comment>
<keyword evidence="4 5" id="KW-0472">Membrane</keyword>
<feature type="non-terminal residue" evidence="6">
    <location>
        <position position="385"/>
    </location>
</feature>
<feature type="transmembrane region" description="Helical" evidence="5">
    <location>
        <begin position="101"/>
        <end position="122"/>
    </location>
</feature>
<dbReference type="Gene3D" id="1.20.1250.20">
    <property type="entry name" value="MFS general substrate transporter like domains"/>
    <property type="match status" value="1"/>
</dbReference>
<protein>
    <submittedName>
        <fullName evidence="6">Major facilitator superfamily domain-containing protein 8</fullName>
    </submittedName>
</protein>
<feature type="transmembrane region" description="Helical" evidence="5">
    <location>
        <begin position="45"/>
        <end position="66"/>
    </location>
</feature>
<evidence type="ECO:0000256" key="4">
    <source>
        <dbReference type="ARBA" id="ARBA00023136"/>
    </source>
</evidence>
<gene>
    <name evidence="6" type="primary">MFSD8</name>
    <name evidence="6" type="ORF">L345_17094</name>
</gene>
<accession>V8N6A5</accession>
<feature type="transmembrane region" description="Helical" evidence="5">
    <location>
        <begin position="134"/>
        <end position="162"/>
    </location>
</feature>
<dbReference type="PANTHER" id="PTHR23510:SF16">
    <property type="entry name" value="MAJOR FACILITATOR SUPERFAMILY (MFS) PROFILE DOMAIN-CONTAINING PROTEIN"/>
    <property type="match status" value="1"/>
</dbReference>
<evidence type="ECO:0000256" key="2">
    <source>
        <dbReference type="ARBA" id="ARBA00022692"/>
    </source>
</evidence>
<keyword evidence="3 5" id="KW-1133">Transmembrane helix</keyword>
<evidence type="ECO:0000256" key="1">
    <source>
        <dbReference type="ARBA" id="ARBA00004141"/>
    </source>
</evidence>
<dbReference type="InterPro" id="IPR036259">
    <property type="entry name" value="MFS_trans_sf"/>
</dbReference>
<comment type="subcellular location">
    <subcellularLocation>
        <location evidence="1">Membrane</location>
        <topology evidence="1">Multi-pass membrane protein</topology>
    </subcellularLocation>
</comment>
<dbReference type="PANTHER" id="PTHR23510">
    <property type="entry name" value="INNER MEMBRANE TRANSPORT PROTEIN YAJR"/>
    <property type="match status" value="1"/>
</dbReference>
<proteinExistence type="predicted"/>
<name>V8N6A5_OPHHA</name>
<dbReference type="GO" id="GO:0022857">
    <property type="term" value="F:transmembrane transporter activity"/>
    <property type="evidence" value="ECO:0007669"/>
    <property type="project" value="InterPro"/>
</dbReference>
<evidence type="ECO:0000256" key="5">
    <source>
        <dbReference type="SAM" id="Phobius"/>
    </source>
</evidence>